<sequence length="43" mass="4563">MAVPYAVLSASMRISPSSMTDPNEVERVAALMLLRKLSASPTA</sequence>
<dbReference type="EMBL" id="BPUS01000002">
    <property type="protein sequence ID" value="GJH24502.1"/>
    <property type="molecule type" value="Genomic_DNA"/>
</dbReference>
<proteinExistence type="predicted"/>
<accession>A0AA37I8M5</accession>
<protein>
    <submittedName>
        <fullName evidence="1">Uncharacterized protein</fullName>
    </submittedName>
</protein>
<dbReference type="Proteomes" id="UP001055111">
    <property type="component" value="Unassembled WGS sequence"/>
</dbReference>
<organism evidence="1 2">
    <name type="scientific">Caballeronia novacaledonica</name>
    <dbReference type="NCBI Taxonomy" id="1544861"/>
    <lineage>
        <taxon>Bacteria</taxon>
        <taxon>Pseudomonadati</taxon>
        <taxon>Pseudomonadota</taxon>
        <taxon>Betaproteobacteria</taxon>
        <taxon>Burkholderiales</taxon>
        <taxon>Burkholderiaceae</taxon>
        <taxon>Caballeronia</taxon>
    </lineage>
</organism>
<evidence type="ECO:0000313" key="1">
    <source>
        <dbReference type="EMBL" id="GJH24502.1"/>
    </source>
</evidence>
<gene>
    <name evidence="1" type="ORF">CBA19CS42_08320</name>
</gene>
<comment type="caution">
    <text evidence="1">The sequence shown here is derived from an EMBL/GenBank/DDBJ whole genome shotgun (WGS) entry which is preliminary data.</text>
</comment>
<evidence type="ECO:0000313" key="2">
    <source>
        <dbReference type="Proteomes" id="UP001055111"/>
    </source>
</evidence>
<dbReference type="RefSeq" id="WP_273654914.1">
    <property type="nucleotide sequence ID" value="NZ_BPUS01000002.1"/>
</dbReference>
<dbReference type="AlphaFoldDB" id="A0AA37I8M5"/>
<reference evidence="1" key="1">
    <citation type="submission" date="2022-09" db="EMBL/GenBank/DDBJ databases">
        <title>Isolation and characterization of 3-chlorobenzoate degrading bacteria from soils in Shizuoka.</title>
        <authorList>
            <person name="Ifat A."/>
            <person name="Ogawa N."/>
            <person name="Kimbara K."/>
            <person name="Moriuchi R."/>
            <person name="Dohra H."/>
            <person name="Shintani M."/>
        </authorList>
    </citation>
    <scope>NUCLEOTIDE SEQUENCE</scope>
    <source>
        <strain evidence="1">19CS4-2</strain>
    </source>
</reference>
<name>A0AA37I8M5_9BURK</name>